<dbReference type="EMBL" id="NMQW01000033">
    <property type="protein sequence ID" value="OXM84409.1"/>
    <property type="molecule type" value="Genomic_DNA"/>
</dbReference>
<reference evidence="2 3" key="1">
    <citation type="submission" date="2017-07" db="EMBL/GenBank/DDBJ databases">
        <title>Genome sequencing and assembly of Paenibacillus rigui.</title>
        <authorList>
            <person name="Mayilraj S."/>
        </authorList>
    </citation>
    <scope>NUCLEOTIDE SEQUENCE [LARGE SCALE GENOMIC DNA]</scope>
    <source>
        <strain evidence="2 3">JCM 16352</strain>
    </source>
</reference>
<dbReference type="OrthoDB" id="2649545at2"/>
<dbReference type="InterPro" id="IPR011330">
    <property type="entry name" value="Glyco_hydro/deAcase_b/a-brl"/>
</dbReference>
<dbReference type="PANTHER" id="PTHR10587">
    <property type="entry name" value="GLYCOSYL TRANSFERASE-RELATED"/>
    <property type="match status" value="1"/>
</dbReference>
<dbReference type="SUPFAM" id="SSF88713">
    <property type="entry name" value="Glycoside hydrolase/deacetylase"/>
    <property type="match status" value="1"/>
</dbReference>
<comment type="caution">
    <text evidence="2">The sequence shown here is derived from an EMBL/GenBank/DDBJ whole genome shotgun (WGS) entry which is preliminary data.</text>
</comment>
<keyword evidence="3" id="KW-1185">Reference proteome</keyword>
<dbReference type="PROSITE" id="PS51677">
    <property type="entry name" value="NODB"/>
    <property type="match status" value="1"/>
</dbReference>
<accession>A0A229UND3</accession>
<dbReference type="Proteomes" id="UP000215509">
    <property type="component" value="Unassembled WGS sequence"/>
</dbReference>
<dbReference type="GO" id="GO:0016810">
    <property type="term" value="F:hydrolase activity, acting on carbon-nitrogen (but not peptide) bonds"/>
    <property type="evidence" value="ECO:0007669"/>
    <property type="project" value="InterPro"/>
</dbReference>
<dbReference type="AlphaFoldDB" id="A0A229UND3"/>
<dbReference type="Pfam" id="PF01522">
    <property type="entry name" value="Polysacc_deac_1"/>
    <property type="match status" value="1"/>
</dbReference>
<dbReference type="Gene3D" id="3.20.20.370">
    <property type="entry name" value="Glycoside hydrolase/deacetylase"/>
    <property type="match status" value="1"/>
</dbReference>
<protein>
    <submittedName>
        <fullName evidence="2">Polysaccharide deacetylase</fullName>
    </submittedName>
</protein>
<dbReference type="InterPro" id="IPR002509">
    <property type="entry name" value="NODB_dom"/>
</dbReference>
<evidence type="ECO:0000259" key="1">
    <source>
        <dbReference type="PROSITE" id="PS51677"/>
    </source>
</evidence>
<gene>
    <name evidence="2" type="ORF">CF651_21510</name>
</gene>
<organism evidence="2 3">
    <name type="scientific">Paenibacillus rigui</name>
    <dbReference type="NCBI Taxonomy" id="554312"/>
    <lineage>
        <taxon>Bacteria</taxon>
        <taxon>Bacillati</taxon>
        <taxon>Bacillota</taxon>
        <taxon>Bacilli</taxon>
        <taxon>Bacillales</taxon>
        <taxon>Paenibacillaceae</taxon>
        <taxon>Paenibacillus</taxon>
    </lineage>
</organism>
<name>A0A229UND3_9BACL</name>
<feature type="domain" description="NodB homology" evidence="1">
    <location>
        <begin position="33"/>
        <end position="215"/>
    </location>
</feature>
<evidence type="ECO:0000313" key="3">
    <source>
        <dbReference type="Proteomes" id="UP000215509"/>
    </source>
</evidence>
<dbReference type="CDD" id="cd10917">
    <property type="entry name" value="CE4_NodB_like_6s_7s"/>
    <property type="match status" value="1"/>
</dbReference>
<evidence type="ECO:0000313" key="2">
    <source>
        <dbReference type="EMBL" id="OXM84409.1"/>
    </source>
</evidence>
<sequence length="222" mass="24735">MNLVETAHTGEEAVHSSYNLKEHVTYSGSRSRKQVALTFDDGPDAKYTQQIIDILRKENVKATFFVTGEHAEAHPDMMKRIVNGGHEIGNHSWDHTNLTTLTDPQLADEIDKTDAVIQQFTGHPSNLLRPPYGALSKQVADYAEKSHRIVCWSVDTRDWEGISADRILENVKKEVKPGAIILQHSAGGKKGNLSNTVAALPHLIQYLKEHGYQFATVSELLN</sequence>
<proteinExistence type="predicted"/>
<dbReference type="GO" id="GO:0005975">
    <property type="term" value="P:carbohydrate metabolic process"/>
    <property type="evidence" value="ECO:0007669"/>
    <property type="project" value="InterPro"/>
</dbReference>
<dbReference type="InterPro" id="IPR050248">
    <property type="entry name" value="Polysacc_deacetylase_ArnD"/>
</dbReference>